<dbReference type="Proteomes" id="UP001497680">
    <property type="component" value="Unassembled WGS sequence"/>
</dbReference>
<keyword evidence="1" id="KW-0378">Hydrolase</keyword>
<comment type="caution">
    <text evidence="1">The sequence shown here is derived from an EMBL/GenBank/DDBJ whole genome shotgun (WGS) entry which is preliminary data.</text>
</comment>
<reference evidence="1 2" key="1">
    <citation type="journal article" date="2022" name="New Phytol.">
        <title>Ecological generalism drives hyperdiversity of secondary metabolite gene clusters in xylarialean endophytes.</title>
        <authorList>
            <person name="Franco M.E.E."/>
            <person name="Wisecaver J.H."/>
            <person name="Arnold A.E."/>
            <person name="Ju Y.M."/>
            <person name="Slot J.C."/>
            <person name="Ahrendt S."/>
            <person name="Moore L.P."/>
            <person name="Eastman K.E."/>
            <person name="Scott K."/>
            <person name="Konkel Z."/>
            <person name="Mondo S.J."/>
            <person name="Kuo A."/>
            <person name="Hayes R.D."/>
            <person name="Haridas S."/>
            <person name="Andreopoulos B."/>
            <person name="Riley R."/>
            <person name="LaButti K."/>
            <person name="Pangilinan J."/>
            <person name="Lipzen A."/>
            <person name="Amirebrahimi M."/>
            <person name="Yan J."/>
            <person name="Adam C."/>
            <person name="Keymanesh K."/>
            <person name="Ng V."/>
            <person name="Louie K."/>
            <person name="Northen T."/>
            <person name="Drula E."/>
            <person name="Henrissat B."/>
            <person name="Hsieh H.M."/>
            <person name="Youens-Clark K."/>
            <person name="Lutzoni F."/>
            <person name="Miadlikowska J."/>
            <person name="Eastwood D.C."/>
            <person name="Hamelin R.C."/>
            <person name="Grigoriev I.V."/>
            <person name="U'Ren J.M."/>
        </authorList>
    </citation>
    <scope>NUCLEOTIDE SEQUENCE [LARGE SCALE GENOMIC DNA]</scope>
    <source>
        <strain evidence="1 2">ER1909</strain>
    </source>
</reference>
<proteinExistence type="predicted"/>
<gene>
    <name evidence="1" type="ORF">F4821DRAFT_237874</name>
</gene>
<accession>A0ACC0D1Z8</accession>
<keyword evidence="2" id="KW-1185">Reference proteome</keyword>
<dbReference type="EMBL" id="MU394313">
    <property type="protein sequence ID" value="KAI6086746.1"/>
    <property type="molecule type" value="Genomic_DNA"/>
</dbReference>
<evidence type="ECO:0000313" key="2">
    <source>
        <dbReference type="Proteomes" id="UP001497680"/>
    </source>
</evidence>
<organism evidence="1 2">
    <name type="scientific">Hypoxylon rubiginosum</name>
    <dbReference type="NCBI Taxonomy" id="110542"/>
    <lineage>
        <taxon>Eukaryota</taxon>
        <taxon>Fungi</taxon>
        <taxon>Dikarya</taxon>
        <taxon>Ascomycota</taxon>
        <taxon>Pezizomycotina</taxon>
        <taxon>Sordariomycetes</taxon>
        <taxon>Xylariomycetidae</taxon>
        <taxon>Xylariales</taxon>
        <taxon>Hypoxylaceae</taxon>
        <taxon>Hypoxylon</taxon>
    </lineage>
</organism>
<name>A0ACC0D1Z8_9PEZI</name>
<evidence type="ECO:0000313" key="1">
    <source>
        <dbReference type="EMBL" id="KAI6086746.1"/>
    </source>
</evidence>
<protein>
    <submittedName>
        <fullName evidence="1">Glycoside hydrolase family 51 protein</fullName>
    </submittedName>
</protein>
<sequence>MVFPNLVIQAGIFAYAVSSATAVDITVSSTGGNATNGHQYGFLHEDINNSGDGGLYAELIRNRAFQISEGFPATLDAWHPINGAELSLKNLSVPLSDVLVTSMNVATPSEEGEVGFFNDGYWGMDVKASKTYSGSFWVKGAYSGQFTASLQSNTTGETFGTVNITSQSTADEWTEHEFELTPSNDAPSSNNSFALTFDASGIDEGSLDFNLISLFPPTYKGRKNGMRVDIAEALEGFHPTLFRIPGGNMLEGLTNRTWWDWKNSIGPLKNRPGFSGVWGYQQTNGLGLVEYLEFAEDIGMEIVLAVYDGLSLNGDITPEDQLQSYIDDALDEIEFIRGPVDSKWGAVRAELGHPDPWKLQYVEVGNEDWLSGAPEGWDTFKEYRFPMFLDALTEAYPDIQVISSGSNYDGYNIPKPAGGDYHVYATPDTLVSEFNKFDNITTPHIIGEMAAIHPNGGTGWDGPQQPYPWWGGTVGEAVSLIGYERNQDRIIGAAYAPIIRNMNRWQWAVTMIQFTADTVTKSTSWYLWELMAAHPMTETLPATSQFDPLYYVAGRNNQTSGHIFKAAVYNSTDGADVPVTLKFEGIVSATSGELTILTGPEDPYGDNDPYTGVNVVKTSKTTIRSDTSGTFQFDLPNLSVAVLDTSPLTTRRRIRAARGKW</sequence>